<keyword evidence="1" id="KW-0560">Oxidoreductase</keyword>
<evidence type="ECO:0008006" key="4">
    <source>
        <dbReference type="Google" id="ProtNLM"/>
    </source>
</evidence>
<proteinExistence type="predicted"/>
<dbReference type="InterPro" id="IPR016162">
    <property type="entry name" value="Ald_DH_N"/>
</dbReference>
<protein>
    <recommendedName>
        <fullName evidence="4">Aldehyde dehydrogenase family protein</fullName>
    </recommendedName>
</protein>
<name>A0A9X3YPD5_9GAMM</name>
<evidence type="ECO:0000313" key="2">
    <source>
        <dbReference type="EMBL" id="MDC8014493.1"/>
    </source>
</evidence>
<organism evidence="2 3">
    <name type="scientific">Tahibacter soli</name>
    <dbReference type="NCBI Taxonomy" id="2983605"/>
    <lineage>
        <taxon>Bacteria</taxon>
        <taxon>Pseudomonadati</taxon>
        <taxon>Pseudomonadota</taxon>
        <taxon>Gammaproteobacteria</taxon>
        <taxon>Lysobacterales</taxon>
        <taxon>Rhodanobacteraceae</taxon>
        <taxon>Tahibacter</taxon>
    </lineage>
</organism>
<sequence length="58" mass="6239">MRIVDAGRFARRRIGVVAGQPRDGSARSVGGYKQSGLGREWGRFGLEAFLEAKAVFGA</sequence>
<dbReference type="SUPFAM" id="SSF53720">
    <property type="entry name" value="ALDH-like"/>
    <property type="match status" value="1"/>
</dbReference>
<keyword evidence="3" id="KW-1185">Reference proteome</keyword>
<evidence type="ECO:0000256" key="1">
    <source>
        <dbReference type="ARBA" id="ARBA00023002"/>
    </source>
</evidence>
<dbReference type="InterPro" id="IPR016161">
    <property type="entry name" value="Ald_DH/histidinol_DH"/>
</dbReference>
<dbReference type="Proteomes" id="UP001139971">
    <property type="component" value="Unassembled WGS sequence"/>
</dbReference>
<dbReference type="Gene3D" id="3.40.605.10">
    <property type="entry name" value="Aldehyde Dehydrogenase, Chain A, domain 1"/>
    <property type="match status" value="1"/>
</dbReference>
<dbReference type="GO" id="GO:0016491">
    <property type="term" value="F:oxidoreductase activity"/>
    <property type="evidence" value="ECO:0007669"/>
    <property type="project" value="UniProtKB-KW"/>
</dbReference>
<comment type="caution">
    <text evidence="2">The sequence shown here is derived from an EMBL/GenBank/DDBJ whole genome shotgun (WGS) entry which is preliminary data.</text>
</comment>
<evidence type="ECO:0000313" key="3">
    <source>
        <dbReference type="Proteomes" id="UP001139971"/>
    </source>
</evidence>
<dbReference type="EMBL" id="JAOVZO020000018">
    <property type="protein sequence ID" value="MDC8014493.1"/>
    <property type="molecule type" value="Genomic_DNA"/>
</dbReference>
<gene>
    <name evidence="2" type="ORF">OD750_018265</name>
</gene>
<dbReference type="AlphaFoldDB" id="A0A9X3YPD5"/>
<reference evidence="2" key="1">
    <citation type="submission" date="2023-02" db="EMBL/GenBank/DDBJ databases">
        <title>Tahibacter soli sp. nov. isolated from soil.</title>
        <authorList>
            <person name="Baek J.H."/>
            <person name="Lee J.K."/>
            <person name="Choi D.G."/>
            <person name="Jeon C.O."/>
        </authorList>
    </citation>
    <scope>NUCLEOTIDE SEQUENCE</scope>
    <source>
        <strain evidence="2">BL</strain>
    </source>
</reference>
<dbReference type="RefSeq" id="WP_263544056.1">
    <property type="nucleotide sequence ID" value="NZ_JAOVZO020000018.1"/>
</dbReference>
<accession>A0A9X3YPD5</accession>